<comment type="caution">
    <text evidence="2">The sequence shown here is derived from an EMBL/GenBank/DDBJ whole genome shotgun (WGS) entry which is preliminary data.</text>
</comment>
<feature type="region of interest" description="Disordered" evidence="1">
    <location>
        <begin position="1"/>
        <end position="78"/>
    </location>
</feature>
<keyword evidence="3" id="KW-1185">Reference proteome</keyword>
<protein>
    <submittedName>
        <fullName evidence="2">Uncharacterized protein</fullName>
    </submittedName>
</protein>
<dbReference type="Proteomes" id="UP000295388">
    <property type="component" value="Unassembled WGS sequence"/>
</dbReference>
<evidence type="ECO:0000313" key="2">
    <source>
        <dbReference type="EMBL" id="TDO45021.1"/>
    </source>
</evidence>
<dbReference type="EMBL" id="SNWQ01000014">
    <property type="protein sequence ID" value="TDO45021.1"/>
    <property type="molecule type" value="Genomic_DNA"/>
</dbReference>
<accession>A0A4R6KBL8</accession>
<proteinExistence type="predicted"/>
<sequence>MVTAGNLTGVDSAPPVTKTPNQPQTIITGPPTTNPTTTVTVTPKESIIASANTLPPIETSTDTPPPPPPPSDTPPPAVEPVNVSLQLKPTINRLTVTMQFAESGSMLVPIIERTGESKPADSWRNNVYMTGYTWGDGSPGAGANAGLLTCKGAHERVSGSGTGTAREPHTYATGGTYTFTYTFYYCGPDGIEKSTKTMKLTVSRADVP</sequence>
<feature type="compositionally biased region" description="Pro residues" evidence="1">
    <location>
        <begin position="63"/>
        <end position="78"/>
    </location>
</feature>
<organism evidence="2 3">
    <name type="scientific">Kribbella caucasensis</name>
    <dbReference type="NCBI Taxonomy" id="2512215"/>
    <lineage>
        <taxon>Bacteria</taxon>
        <taxon>Bacillati</taxon>
        <taxon>Actinomycetota</taxon>
        <taxon>Actinomycetes</taxon>
        <taxon>Propionibacteriales</taxon>
        <taxon>Kribbellaceae</taxon>
        <taxon>Kribbella</taxon>
    </lineage>
</organism>
<dbReference type="RefSeq" id="WP_238165832.1">
    <property type="nucleotide sequence ID" value="NZ_SNWQ01000014.1"/>
</dbReference>
<name>A0A4R6KBL8_9ACTN</name>
<feature type="compositionally biased region" description="Low complexity" evidence="1">
    <location>
        <begin position="19"/>
        <end position="43"/>
    </location>
</feature>
<reference evidence="2 3" key="1">
    <citation type="submission" date="2019-03" db="EMBL/GenBank/DDBJ databases">
        <title>Genomic Encyclopedia of Type Strains, Phase III (KMG-III): the genomes of soil and plant-associated and newly described type strains.</title>
        <authorList>
            <person name="Whitman W."/>
        </authorList>
    </citation>
    <scope>NUCLEOTIDE SEQUENCE [LARGE SCALE GENOMIC DNA]</scope>
    <source>
        <strain evidence="2 3">VKM Ac-2527</strain>
    </source>
</reference>
<evidence type="ECO:0000313" key="3">
    <source>
        <dbReference type="Proteomes" id="UP000295388"/>
    </source>
</evidence>
<dbReference type="AlphaFoldDB" id="A0A4R6KBL8"/>
<gene>
    <name evidence="2" type="ORF">EV643_114166</name>
</gene>
<evidence type="ECO:0000256" key="1">
    <source>
        <dbReference type="SAM" id="MobiDB-lite"/>
    </source>
</evidence>